<evidence type="ECO:0000313" key="1">
    <source>
        <dbReference type="EMBL" id="WLJ26222.1"/>
    </source>
</evidence>
<accession>A0AA49X8T6</accession>
<reference evidence="1" key="1">
    <citation type="submission" date="2023-04" db="EMBL/GenBank/DDBJ databases">
        <title>The human skin virome in hidradenitis suppurativa patients.</title>
        <authorList>
            <person name="Jansen D."/>
        </authorList>
    </citation>
    <scope>NUCLEOTIDE SEQUENCE</scope>
    <source>
        <strain evidence="1">VC4_HSPhageB</strain>
    </source>
</reference>
<organism evidence="1">
    <name type="scientific">Firmicutes phage HS17</name>
    <dbReference type="NCBI Taxonomy" id="3056395"/>
    <lineage>
        <taxon>Viruses</taxon>
    </lineage>
</organism>
<dbReference type="EMBL" id="OQ890323">
    <property type="protein sequence ID" value="WLJ26222.1"/>
    <property type="molecule type" value="Genomic_DNA"/>
</dbReference>
<protein>
    <submittedName>
        <fullName evidence="1">General control protein</fullName>
    </submittedName>
</protein>
<proteinExistence type="predicted"/>
<name>A0AA49X8T6_9VIRU</name>
<sequence length="38" mass="4409">MNDLEDKIKKLCEIIQQITQLVLEIGSLIAIIKMILRQ</sequence>